<dbReference type="EMBL" id="ABSV01000835">
    <property type="protein sequence ID" value="EDZ72304.1"/>
    <property type="molecule type" value="Genomic_DNA"/>
</dbReference>
<reference evidence="2 3" key="1">
    <citation type="journal article" date="2008" name="FEMS Yeast Res.">
        <title>Comparative genome analysis of a Saccharomyces cerevisiae wine strain.</title>
        <authorList>
            <person name="Borneman A.R."/>
            <person name="Forgan A.H."/>
            <person name="Pretorius I.S."/>
            <person name="Chambers P.J."/>
        </authorList>
    </citation>
    <scope>NUCLEOTIDE SEQUENCE [LARGE SCALE GENOMIC DNA]</scope>
    <source>
        <strain evidence="2 3">AWRI1631</strain>
    </source>
</reference>
<organism evidence="2 3">
    <name type="scientific">Saccharomyces cerevisiae (strain AWRI1631)</name>
    <name type="common">Baker's yeast</name>
    <dbReference type="NCBI Taxonomy" id="545124"/>
    <lineage>
        <taxon>Eukaryota</taxon>
        <taxon>Fungi</taxon>
        <taxon>Dikarya</taxon>
        <taxon>Ascomycota</taxon>
        <taxon>Saccharomycotina</taxon>
        <taxon>Saccharomycetes</taxon>
        <taxon>Saccharomycetales</taxon>
        <taxon>Saccharomycetaceae</taxon>
        <taxon>Saccharomyces</taxon>
    </lineage>
</organism>
<evidence type="ECO:0000256" key="1">
    <source>
        <dbReference type="SAM" id="MobiDB-lite"/>
    </source>
</evidence>
<feature type="compositionally biased region" description="Basic and acidic residues" evidence="1">
    <location>
        <begin position="11"/>
        <end position="21"/>
    </location>
</feature>
<evidence type="ECO:0000313" key="2">
    <source>
        <dbReference type="EMBL" id="EDZ72304.1"/>
    </source>
</evidence>
<name>B5VIE1_YEAS6</name>
<comment type="caution">
    <text evidence="2">The sequence shown here is derived from an EMBL/GenBank/DDBJ whole genome shotgun (WGS) entry which is preliminary data.</text>
</comment>
<accession>B5VIE1</accession>
<evidence type="ECO:0000313" key="3">
    <source>
        <dbReference type="Proteomes" id="UP000008988"/>
    </source>
</evidence>
<sequence length="37" mass="4270">MPSKTFLEGALRIRDTSETDKSPNYSENNKKKPFLII</sequence>
<proteinExistence type="predicted"/>
<gene>
    <name evidence="2" type="ORF">AWRI1631_70630</name>
</gene>
<feature type="region of interest" description="Disordered" evidence="1">
    <location>
        <begin position="1"/>
        <end position="37"/>
    </location>
</feature>
<dbReference type="Proteomes" id="UP000008988">
    <property type="component" value="Unassembled WGS sequence"/>
</dbReference>
<dbReference type="AlphaFoldDB" id="B5VIE1"/>
<protein>
    <submittedName>
        <fullName evidence="2">Uncharacterized protein</fullName>
    </submittedName>
</protein>